<dbReference type="InterPro" id="IPR000868">
    <property type="entry name" value="Isochorismatase-like_dom"/>
</dbReference>
<comment type="caution">
    <text evidence="4">The sequence shown here is derived from an EMBL/GenBank/DDBJ whole genome shotgun (WGS) entry which is preliminary data.</text>
</comment>
<accession>A0A3D8QYC8</accession>
<dbReference type="Proteomes" id="UP000256328">
    <property type="component" value="Unassembled WGS sequence"/>
</dbReference>
<keyword evidence="2" id="KW-0378">Hydrolase</keyword>
<dbReference type="EMBL" id="PDLN01000014">
    <property type="protein sequence ID" value="RDW66765.1"/>
    <property type="molecule type" value="Genomic_DNA"/>
</dbReference>
<reference evidence="4 5" key="1">
    <citation type="journal article" date="2018" name="IMA Fungus">
        <title>IMA Genome-F 9: Draft genome sequence of Annulohypoxylon stygium, Aspergillus mulundensis, Berkeleyomyces basicola (syn. Thielaviopsis basicola), Ceratocystis smalleyi, two Cercospora beticola strains, Coleophoma cylindrospora, Fusarium fracticaudum, Phialophora cf. hyalina, and Morchella septimelata.</title>
        <authorList>
            <person name="Wingfield B.D."/>
            <person name="Bills G.F."/>
            <person name="Dong Y."/>
            <person name="Huang W."/>
            <person name="Nel W.J."/>
            <person name="Swalarsk-Parry B.S."/>
            <person name="Vaghefi N."/>
            <person name="Wilken P.M."/>
            <person name="An Z."/>
            <person name="de Beer Z.W."/>
            <person name="De Vos L."/>
            <person name="Chen L."/>
            <person name="Duong T.A."/>
            <person name="Gao Y."/>
            <person name="Hammerbacher A."/>
            <person name="Kikkert J.R."/>
            <person name="Li Y."/>
            <person name="Li H."/>
            <person name="Li K."/>
            <person name="Li Q."/>
            <person name="Liu X."/>
            <person name="Ma X."/>
            <person name="Naidoo K."/>
            <person name="Pethybridge S.J."/>
            <person name="Sun J."/>
            <person name="Steenkamp E.T."/>
            <person name="van der Nest M.A."/>
            <person name="van Wyk S."/>
            <person name="Wingfield M.J."/>
            <person name="Xiong C."/>
            <person name="Yue Q."/>
            <person name="Zhang X."/>
        </authorList>
    </citation>
    <scope>NUCLEOTIDE SEQUENCE [LARGE SCALE GENOMIC DNA]</scope>
    <source>
        <strain evidence="4 5">BP5796</strain>
    </source>
</reference>
<organism evidence="4 5">
    <name type="scientific">Coleophoma crateriformis</name>
    <dbReference type="NCBI Taxonomy" id="565419"/>
    <lineage>
        <taxon>Eukaryota</taxon>
        <taxon>Fungi</taxon>
        <taxon>Dikarya</taxon>
        <taxon>Ascomycota</taxon>
        <taxon>Pezizomycotina</taxon>
        <taxon>Leotiomycetes</taxon>
        <taxon>Helotiales</taxon>
        <taxon>Dermateaceae</taxon>
        <taxon>Coleophoma</taxon>
    </lineage>
</organism>
<proteinExistence type="inferred from homology"/>
<evidence type="ECO:0000256" key="1">
    <source>
        <dbReference type="ARBA" id="ARBA00006336"/>
    </source>
</evidence>
<keyword evidence="5" id="KW-1185">Reference proteome</keyword>
<dbReference type="SUPFAM" id="SSF52499">
    <property type="entry name" value="Isochorismatase-like hydrolases"/>
    <property type="match status" value="1"/>
</dbReference>
<dbReference type="PANTHER" id="PTHR43540">
    <property type="entry name" value="PEROXYUREIDOACRYLATE/UREIDOACRYLATE AMIDOHYDROLASE-RELATED"/>
    <property type="match status" value="1"/>
</dbReference>
<evidence type="ECO:0000313" key="4">
    <source>
        <dbReference type="EMBL" id="RDW66765.1"/>
    </source>
</evidence>
<dbReference type="Pfam" id="PF00857">
    <property type="entry name" value="Isochorismatase"/>
    <property type="match status" value="1"/>
</dbReference>
<evidence type="ECO:0000313" key="5">
    <source>
        <dbReference type="Proteomes" id="UP000256328"/>
    </source>
</evidence>
<dbReference type="Gene3D" id="3.40.50.850">
    <property type="entry name" value="Isochorismatase-like"/>
    <property type="match status" value="1"/>
</dbReference>
<name>A0A3D8QYC8_9HELO</name>
<dbReference type="InterPro" id="IPR036380">
    <property type="entry name" value="Isochorismatase-like_sf"/>
</dbReference>
<dbReference type="OrthoDB" id="245563at2759"/>
<dbReference type="AlphaFoldDB" id="A0A3D8QYC8"/>
<feature type="domain" description="Isochorismatase-like" evidence="3">
    <location>
        <begin position="21"/>
        <end position="162"/>
    </location>
</feature>
<dbReference type="InterPro" id="IPR050272">
    <property type="entry name" value="Isochorismatase-like_hydrls"/>
</dbReference>
<evidence type="ECO:0000259" key="3">
    <source>
        <dbReference type="Pfam" id="PF00857"/>
    </source>
</evidence>
<dbReference type="GO" id="GO:0016787">
    <property type="term" value="F:hydrolase activity"/>
    <property type="evidence" value="ECO:0007669"/>
    <property type="project" value="UniProtKB-KW"/>
</dbReference>
<evidence type="ECO:0000256" key="2">
    <source>
        <dbReference type="ARBA" id="ARBA00022801"/>
    </source>
</evidence>
<comment type="similarity">
    <text evidence="1">Belongs to the isochorismatase family.</text>
</comment>
<dbReference type="PANTHER" id="PTHR43540:SF15">
    <property type="entry name" value="BLR5631 PROTEIN"/>
    <property type="match status" value="1"/>
</dbReference>
<protein>
    <recommendedName>
        <fullName evidence="3">Isochorismatase-like domain-containing protein</fullName>
    </recommendedName>
</protein>
<gene>
    <name evidence="4" type="ORF">BP5796_09514</name>
</gene>
<sequence>MAKAFRELIGVSPSTASTADSVLIIIDAQNEYAEGQLQTHNVSSTRATIASLLDKYREASAPIVHVHHRVPAGAPVFTPDTPLCEPFAELVPRAGEKVIPKEFPGSFTGTGLEEFLTASGRKKVVLTGYMAHVCVSTTARQADEKGFDVCVVEDAVGDRDIPGVSAQTLVEVTLKELGDAFGTVVKAGDIQ</sequence>